<evidence type="ECO:0000313" key="1">
    <source>
        <dbReference type="EMBL" id="MER0429466.1"/>
    </source>
</evidence>
<keyword evidence="2" id="KW-1185">Reference proteome</keyword>
<name>A0ABV1QEF2_STRMI</name>
<reference evidence="1 2" key="1">
    <citation type="submission" date="2024-01" db="EMBL/GenBank/DDBJ databases">
        <title>Metagenomic exploration of the rhizosphere soil microbial community and their significance in facilitating the development of wild simulated ginseng.</title>
        <authorList>
            <person name="Huang J."/>
        </authorList>
    </citation>
    <scope>NUCLEOTIDE SEQUENCE [LARGE SCALE GENOMIC DNA]</scope>
    <source>
        <strain evidence="1 2">WY141</strain>
    </source>
</reference>
<dbReference type="Proteomes" id="UP001456562">
    <property type="component" value="Unassembled WGS sequence"/>
</dbReference>
<organism evidence="1 2">
    <name type="scientific">Streptomyces microflavus</name>
    <name type="common">Streptomyces lipmanii</name>
    <dbReference type="NCBI Taxonomy" id="1919"/>
    <lineage>
        <taxon>Bacteria</taxon>
        <taxon>Bacillati</taxon>
        <taxon>Actinomycetota</taxon>
        <taxon>Actinomycetes</taxon>
        <taxon>Kitasatosporales</taxon>
        <taxon>Streptomycetaceae</taxon>
        <taxon>Streptomyces</taxon>
    </lineage>
</organism>
<dbReference type="SUPFAM" id="SSF53901">
    <property type="entry name" value="Thiolase-like"/>
    <property type="match status" value="2"/>
</dbReference>
<sequence length="401" mass="42508">MPPSLAIKSARAVTAGYGPEGRPFGRLVPTDELVKEIHPKRPSKTPGDPAEDVRLSFVREKLGIGSVATTHHTDALTAQTLASGDTTSSRTVFNPDIDAMTTRALHLALEDHGRPARPGALAGHIHLSWSSDDRQMFALAEARRDVGWHTPGLTSLHLLSGCAGLIEALNYARYLLHHTAARDDEDAVVFVTASNDLSAIAHTRGPSPAPDNEDLDQWLFPAIFGEGAGAIVIGRPDPRGGDWGVQDWAIEPVTEDWRVTMPQEQNTPHMVIRARGVGATYRTNIPRAAQRGLDALSPGGSFADLHRLCLHESNPHMLAEVATGLGAPDETVHSISATVGTLACVSAFTLLEEALQSHRTSPDPADGLVCALIGDVAGSVAAGHITLRHRTTAAASAKPLG</sequence>
<gene>
    <name evidence="1" type="ORF">ABR748_35520</name>
</gene>
<evidence type="ECO:0000313" key="2">
    <source>
        <dbReference type="Proteomes" id="UP001456562"/>
    </source>
</evidence>
<proteinExistence type="predicted"/>
<dbReference type="Gene3D" id="3.40.47.10">
    <property type="match status" value="2"/>
</dbReference>
<dbReference type="EMBL" id="JBEJUE010000060">
    <property type="protein sequence ID" value="MER0429466.1"/>
    <property type="molecule type" value="Genomic_DNA"/>
</dbReference>
<accession>A0ABV1QEF2</accession>
<dbReference type="RefSeq" id="WP_350241491.1">
    <property type="nucleotide sequence ID" value="NZ_JBEJUE010000060.1"/>
</dbReference>
<protein>
    <recommendedName>
        <fullName evidence="3">3-oxoacyl-[acyl-carrier-protein] synthase-3</fullName>
    </recommendedName>
</protein>
<comment type="caution">
    <text evidence="1">The sequence shown here is derived from an EMBL/GenBank/DDBJ whole genome shotgun (WGS) entry which is preliminary data.</text>
</comment>
<dbReference type="InterPro" id="IPR016039">
    <property type="entry name" value="Thiolase-like"/>
</dbReference>
<evidence type="ECO:0008006" key="3">
    <source>
        <dbReference type="Google" id="ProtNLM"/>
    </source>
</evidence>